<evidence type="ECO:0000313" key="6">
    <source>
        <dbReference type="Proteomes" id="UP000077519"/>
    </source>
</evidence>
<dbReference type="GO" id="GO:0016787">
    <property type="term" value="F:hydrolase activity"/>
    <property type="evidence" value="ECO:0007669"/>
    <property type="project" value="UniProtKB-KW"/>
</dbReference>
<proteinExistence type="predicted"/>
<reference evidence="5 6" key="1">
    <citation type="submission" date="2016-03" db="EMBL/GenBank/DDBJ databases">
        <title>Genome sequence of Rhodococcus kyotonensis KB10.</title>
        <authorList>
            <person name="Jeong H."/>
            <person name="Hong C.E."/>
            <person name="Jo S.H."/>
            <person name="Park J.M."/>
        </authorList>
    </citation>
    <scope>NUCLEOTIDE SEQUENCE [LARGE SCALE GENOMIC DNA]</scope>
    <source>
        <strain evidence="5 6">KB10</strain>
    </source>
</reference>
<dbReference type="AlphaFoldDB" id="A0A177Y841"/>
<protein>
    <submittedName>
        <fullName evidence="5">Allophanate hydrolase</fullName>
    </submittedName>
</protein>
<dbReference type="InterPro" id="IPR029000">
    <property type="entry name" value="Cyclophilin-like_dom_sf"/>
</dbReference>
<evidence type="ECO:0000313" key="5">
    <source>
        <dbReference type="EMBL" id="OAK51379.1"/>
    </source>
</evidence>
<accession>A0A177Y841</accession>
<keyword evidence="1" id="KW-0547">Nucleotide-binding</keyword>
<dbReference type="GO" id="GO:0005524">
    <property type="term" value="F:ATP binding"/>
    <property type="evidence" value="ECO:0007669"/>
    <property type="project" value="UniProtKB-KW"/>
</dbReference>
<dbReference type="RefSeq" id="WP_068431313.1">
    <property type="nucleotide sequence ID" value="NZ_LVHI01000039.1"/>
</dbReference>
<gene>
    <name evidence="5" type="ORF">A3K89_12345</name>
</gene>
<sequence length="345" mass="36140">MAETLTILQPGISAVTDLGRRRASRVGQMTGGASDQYSAEVANALVASGPTAPLMELMALDFAMVPSTDILVAVTGAPADVRVDGVRAAQWEPVVVPAGATLSVTRIRHGLRVYIAVHGAVHARSLMNSCAPDSVLGFGNHLASGDTIEIDVDCPPIRHPHFDIPVFRLGAARPRFGDHWDVPVTDGPDIGDFGGTETRLFDTTFTVGVASNHIGLRLAPPDGHRLPERTAATEMLSRGVPIGAVEVPAGNELLVLHRGRGVTAGYPVLAVVTTIGLSLLGQARPGHTVRFTRTGIDSAVAAHRRRQSDIDAVRSRVHTVFTALGIPTHVGPGPLPSSALTLESA</sequence>
<dbReference type="EMBL" id="LVHI01000039">
    <property type="protein sequence ID" value="OAK51379.1"/>
    <property type="molecule type" value="Genomic_DNA"/>
</dbReference>
<evidence type="ECO:0000256" key="2">
    <source>
        <dbReference type="ARBA" id="ARBA00022801"/>
    </source>
</evidence>
<dbReference type="SMART" id="SM00797">
    <property type="entry name" value="AHS2"/>
    <property type="match status" value="1"/>
</dbReference>
<dbReference type="InterPro" id="IPR003778">
    <property type="entry name" value="CT_A_B"/>
</dbReference>
<keyword evidence="3" id="KW-0067">ATP-binding</keyword>
<keyword evidence="6" id="KW-1185">Reference proteome</keyword>
<feature type="domain" description="Carboxyltransferase" evidence="4">
    <location>
        <begin position="25"/>
        <end position="309"/>
    </location>
</feature>
<comment type="caution">
    <text evidence="5">The sequence shown here is derived from an EMBL/GenBank/DDBJ whole genome shotgun (WGS) entry which is preliminary data.</text>
</comment>
<dbReference type="Proteomes" id="UP000077519">
    <property type="component" value="Unassembled WGS sequence"/>
</dbReference>
<keyword evidence="2 5" id="KW-0378">Hydrolase</keyword>
<evidence type="ECO:0000256" key="3">
    <source>
        <dbReference type="ARBA" id="ARBA00022840"/>
    </source>
</evidence>
<dbReference type="Gene3D" id="2.40.100.10">
    <property type="entry name" value="Cyclophilin-like"/>
    <property type="match status" value="1"/>
</dbReference>
<evidence type="ECO:0000256" key="1">
    <source>
        <dbReference type="ARBA" id="ARBA00022741"/>
    </source>
</evidence>
<dbReference type="PANTHER" id="PTHR43309:SF3">
    <property type="entry name" value="5-OXOPROLINASE SUBUNIT C"/>
    <property type="match status" value="1"/>
</dbReference>
<name>A0A177Y841_9NOCA</name>
<dbReference type="InterPro" id="IPR052708">
    <property type="entry name" value="PxpC"/>
</dbReference>
<dbReference type="PANTHER" id="PTHR43309">
    <property type="entry name" value="5-OXOPROLINASE SUBUNIT C"/>
    <property type="match status" value="1"/>
</dbReference>
<dbReference type="Pfam" id="PF02626">
    <property type="entry name" value="CT_A_B"/>
    <property type="match status" value="1"/>
</dbReference>
<evidence type="ECO:0000259" key="4">
    <source>
        <dbReference type="SMART" id="SM00797"/>
    </source>
</evidence>
<organism evidence="5 6">
    <name type="scientific">Rhodococcoides kyotonense</name>
    <dbReference type="NCBI Taxonomy" id="398843"/>
    <lineage>
        <taxon>Bacteria</taxon>
        <taxon>Bacillati</taxon>
        <taxon>Actinomycetota</taxon>
        <taxon>Actinomycetes</taxon>
        <taxon>Mycobacteriales</taxon>
        <taxon>Nocardiaceae</taxon>
        <taxon>Rhodococcoides</taxon>
    </lineage>
</organism>